<dbReference type="InterPro" id="IPR008146">
    <property type="entry name" value="Gln_synth_cat_dom"/>
</dbReference>
<dbReference type="SUPFAM" id="SSF55931">
    <property type="entry name" value="Glutamine synthetase/guanido kinase"/>
    <property type="match status" value="1"/>
</dbReference>
<dbReference type="Proteomes" id="UP000011618">
    <property type="component" value="Unassembled WGS sequence"/>
</dbReference>
<feature type="domain" description="GS catalytic" evidence="2">
    <location>
        <begin position="1"/>
        <end position="49"/>
    </location>
</feature>
<gene>
    <name evidence="3" type="ORF">C487_00775</name>
</gene>
<dbReference type="GO" id="GO:0004356">
    <property type="term" value="F:glutamine synthetase activity"/>
    <property type="evidence" value="ECO:0007669"/>
    <property type="project" value="InterPro"/>
</dbReference>
<evidence type="ECO:0000256" key="1">
    <source>
        <dbReference type="RuleBase" id="RU000384"/>
    </source>
</evidence>
<name>L9Z9N7_9EURY</name>
<dbReference type="InterPro" id="IPR014746">
    <property type="entry name" value="Gln_synth/guanido_kin_cat_dom"/>
</dbReference>
<dbReference type="eggNOG" id="arCOG01909">
    <property type="taxonomic scope" value="Archaea"/>
</dbReference>
<comment type="caution">
    <text evidence="3">The sequence shown here is derived from an EMBL/GenBank/DDBJ whole genome shotgun (WGS) entry which is preliminary data.</text>
</comment>
<feature type="non-terminal residue" evidence="3">
    <location>
        <position position="1"/>
    </location>
</feature>
<dbReference type="Pfam" id="PF00120">
    <property type="entry name" value="Gln-synt_C"/>
    <property type="match status" value="1"/>
</dbReference>
<sequence length="53" mass="6092">LGEAVAALESDEVIYDALGDHVAPKFVEAKQQEFQDYLVDVSQWELDRYLETF</sequence>
<reference evidence="3 4" key="1">
    <citation type="journal article" date="2014" name="PLoS Genet.">
        <title>Phylogenetically driven sequencing of extremely halophilic archaea reveals strategies for static and dynamic osmo-response.</title>
        <authorList>
            <person name="Becker E.A."/>
            <person name="Seitzer P.M."/>
            <person name="Tritt A."/>
            <person name="Larsen D."/>
            <person name="Krusor M."/>
            <person name="Yao A.I."/>
            <person name="Wu D."/>
            <person name="Madern D."/>
            <person name="Eisen J.A."/>
            <person name="Darling A.E."/>
            <person name="Facciotti M.T."/>
        </authorList>
    </citation>
    <scope>NUCLEOTIDE SEQUENCE [LARGE SCALE GENOMIC DNA]</scope>
    <source>
        <strain evidence="3 4">DSM 3751</strain>
    </source>
</reference>
<proteinExistence type="inferred from homology"/>
<protein>
    <submittedName>
        <fullName evidence="3">Glutamine synthetase, type I</fullName>
    </submittedName>
</protein>
<dbReference type="Gene3D" id="3.30.590.10">
    <property type="entry name" value="Glutamine synthetase/guanido kinase, catalytic domain"/>
    <property type="match status" value="1"/>
</dbReference>
<evidence type="ECO:0000259" key="2">
    <source>
        <dbReference type="Pfam" id="PF00120"/>
    </source>
</evidence>
<dbReference type="AlphaFoldDB" id="L9Z9N7"/>
<comment type="similarity">
    <text evidence="1">Belongs to the glutamine synthetase family.</text>
</comment>
<dbReference type="EMBL" id="AOII01000011">
    <property type="protein sequence ID" value="ELY83084.1"/>
    <property type="molecule type" value="Genomic_DNA"/>
</dbReference>
<accession>L9Z9N7</accession>
<evidence type="ECO:0000313" key="4">
    <source>
        <dbReference type="Proteomes" id="UP000011618"/>
    </source>
</evidence>
<organism evidence="3 4">
    <name type="scientific">Natrinema pallidum DSM 3751</name>
    <dbReference type="NCBI Taxonomy" id="1227495"/>
    <lineage>
        <taxon>Archaea</taxon>
        <taxon>Methanobacteriati</taxon>
        <taxon>Methanobacteriota</taxon>
        <taxon>Stenosarchaea group</taxon>
        <taxon>Halobacteria</taxon>
        <taxon>Halobacteriales</taxon>
        <taxon>Natrialbaceae</taxon>
        <taxon>Natrinema</taxon>
    </lineage>
</organism>
<evidence type="ECO:0000313" key="3">
    <source>
        <dbReference type="EMBL" id="ELY83084.1"/>
    </source>
</evidence>